<accession>A0A2I0WPM6</accession>
<gene>
    <name evidence="5" type="ORF">MA16_Dca013712</name>
</gene>
<reference evidence="5 6" key="1">
    <citation type="journal article" date="2016" name="Sci. Rep.">
        <title>The Dendrobium catenatum Lindl. genome sequence provides insights into polysaccharide synthase, floral development and adaptive evolution.</title>
        <authorList>
            <person name="Zhang G.Q."/>
            <person name="Xu Q."/>
            <person name="Bian C."/>
            <person name="Tsai W.C."/>
            <person name="Yeh C.M."/>
            <person name="Liu K.W."/>
            <person name="Yoshida K."/>
            <person name="Zhang L.S."/>
            <person name="Chang S.B."/>
            <person name="Chen F."/>
            <person name="Shi Y."/>
            <person name="Su Y.Y."/>
            <person name="Zhang Y.Q."/>
            <person name="Chen L.J."/>
            <person name="Yin Y."/>
            <person name="Lin M."/>
            <person name="Huang H."/>
            <person name="Deng H."/>
            <person name="Wang Z.W."/>
            <person name="Zhu S.L."/>
            <person name="Zhao X."/>
            <person name="Deng C."/>
            <person name="Niu S.C."/>
            <person name="Huang J."/>
            <person name="Wang M."/>
            <person name="Liu G.H."/>
            <person name="Yang H.J."/>
            <person name="Xiao X.J."/>
            <person name="Hsiao Y.Y."/>
            <person name="Wu W.L."/>
            <person name="Chen Y.Y."/>
            <person name="Mitsuda N."/>
            <person name="Ohme-Takagi M."/>
            <person name="Luo Y.B."/>
            <person name="Van de Peer Y."/>
            <person name="Liu Z.J."/>
        </authorList>
    </citation>
    <scope>NUCLEOTIDE SEQUENCE [LARGE SCALE GENOMIC DNA]</scope>
    <source>
        <tissue evidence="5">The whole plant</tissue>
    </source>
</reference>
<dbReference type="PANTHER" id="PTHR20889">
    <property type="entry name" value="PHOSPHATASE, ORPHAN 1, 2"/>
    <property type="match status" value="1"/>
</dbReference>
<comment type="cofactor">
    <cofactor evidence="1">
        <name>Mg(2+)</name>
        <dbReference type="ChEBI" id="CHEBI:18420"/>
    </cofactor>
</comment>
<dbReference type="InterPro" id="IPR016965">
    <property type="entry name" value="Pase_PHOSPHO-typ"/>
</dbReference>
<evidence type="ECO:0000256" key="3">
    <source>
        <dbReference type="ARBA" id="ARBA00022801"/>
    </source>
</evidence>
<keyword evidence="4" id="KW-0460">Magnesium</keyword>
<reference evidence="5 6" key="2">
    <citation type="journal article" date="2017" name="Nature">
        <title>The Apostasia genome and the evolution of orchids.</title>
        <authorList>
            <person name="Zhang G.Q."/>
            <person name="Liu K.W."/>
            <person name="Li Z."/>
            <person name="Lohaus R."/>
            <person name="Hsiao Y.Y."/>
            <person name="Niu S.C."/>
            <person name="Wang J.Y."/>
            <person name="Lin Y.C."/>
            <person name="Xu Q."/>
            <person name="Chen L.J."/>
            <person name="Yoshida K."/>
            <person name="Fujiwara S."/>
            <person name="Wang Z.W."/>
            <person name="Zhang Y.Q."/>
            <person name="Mitsuda N."/>
            <person name="Wang M."/>
            <person name="Liu G.H."/>
            <person name="Pecoraro L."/>
            <person name="Huang H.X."/>
            <person name="Xiao X.J."/>
            <person name="Lin M."/>
            <person name="Wu X.Y."/>
            <person name="Wu W.L."/>
            <person name="Chen Y.Y."/>
            <person name="Chang S.B."/>
            <person name="Sakamoto S."/>
            <person name="Ohme-Takagi M."/>
            <person name="Yagi M."/>
            <person name="Zeng S.J."/>
            <person name="Shen C.Y."/>
            <person name="Yeh C.M."/>
            <person name="Luo Y.B."/>
            <person name="Tsai W.C."/>
            <person name="Van de Peer Y."/>
            <person name="Liu Z.J."/>
        </authorList>
    </citation>
    <scope>NUCLEOTIDE SEQUENCE [LARGE SCALE GENOMIC DNA]</scope>
    <source>
        <tissue evidence="5">The whole plant</tissue>
    </source>
</reference>
<dbReference type="Proteomes" id="UP000233837">
    <property type="component" value="Unassembled WGS sequence"/>
</dbReference>
<dbReference type="AlphaFoldDB" id="A0A2I0WPM6"/>
<dbReference type="InterPro" id="IPR036412">
    <property type="entry name" value="HAD-like_sf"/>
</dbReference>
<organism evidence="5 6">
    <name type="scientific">Dendrobium catenatum</name>
    <dbReference type="NCBI Taxonomy" id="906689"/>
    <lineage>
        <taxon>Eukaryota</taxon>
        <taxon>Viridiplantae</taxon>
        <taxon>Streptophyta</taxon>
        <taxon>Embryophyta</taxon>
        <taxon>Tracheophyta</taxon>
        <taxon>Spermatophyta</taxon>
        <taxon>Magnoliopsida</taxon>
        <taxon>Liliopsida</taxon>
        <taxon>Asparagales</taxon>
        <taxon>Orchidaceae</taxon>
        <taxon>Epidendroideae</taxon>
        <taxon>Malaxideae</taxon>
        <taxon>Dendrobiinae</taxon>
        <taxon>Dendrobium</taxon>
    </lineage>
</organism>
<dbReference type="SUPFAM" id="SSF56784">
    <property type="entry name" value="HAD-like"/>
    <property type="match status" value="1"/>
</dbReference>
<keyword evidence="2" id="KW-0479">Metal-binding</keyword>
<sequence length="319" mass="35637">MLEYSNSLSSGSGYKWQPCSRIPPNKSSAFPNLSPSLPYSLTATAMAGTVIIFDFDKTIIDCDSDNWVIDELGATQLFEALLPSMPWNSLMDRMMMELHAQGKTIDDIAEVLKRAPLDRHVASAIKYAYALGCDLRIVSDANFFFIETILKHHGLIGCFTEINTNPSFIDDKGRLRIAPYHDFTKSSHGCPLCPPNMCKSKIVERIRAGEKKRVIYLGDGKGDYCPSLRLGEGDFVMPRKNYPLWDLIQNNPGLLRAEVHEWSNGEEQEKVLLHLISLSEFAVSNGTVDAAQLLPVDCKMNSMPAKPREPLPKFLPVPM</sequence>
<keyword evidence="6" id="KW-1185">Reference proteome</keyword>
<dbReference type="PANTHER" id="PTHR20889:SF12">
    <property type="entry name" value="LP01149P"/>
    <property type="match status" value="1"/>
</dbReference>
<dbReference type="NCBIfam" id="TIGR01489">
    <property type="entry name" value="DKMTPPase-SF"/>
    <property type="match status" value="1"/>
</dbReference>
<evidence type="ECO:0000256" key="1">
    <source>
        <dbReference type="ARBA" id="ARBA00001946"/>
    </source>
</evidence>
<dbReference type="GO" id="GO:0046872">
    <property type="term" value="F:metal ion binding"/>
    <property type="evidence" value="ECO:0007669"/>
    <property type="project" value="UniProtKB-KW"/>
</dbReference>
<dbReference type="EMBL" id="KZ502492">
    <property type="protein sequence ID" value="PKU77591.1"/>
    <property type="molecule type" value="Genomic_DNA"/>
</dbReference>
<dbReference type="InterPro" id="IPR006384">
    <property type="entry name" value="HAD_hydro_PyrdxlP_Pase-like"/>
</dbReference>
<evidence type="ECO:0000313" key="6">
    <source>
        <dbReference type="Proteomes" id="UP000233837"/>
    </source>
</evidence>
<evidence type="ECO:0000313" key="5">
    <source>
        <dbReference type="EMBL" id="PKU77591.1"/>
    </source>
</evidence>
<dbReference type="Gene3D" id="3.40.50.1000">
    <property type="entry name" value="HAD superfamily/HAD-like"/>
    <property type="match status" value="1"/>
</dbReference>
<dbReference type="InterPro" id="IPR023214">
    <property type="entry name" value="HAD_sf"/>
</dbReference>
<protein>
    <submittedName>
        <fullName evidence="5">Inorganic pyrophosphatase 2</fullName>
    </submittedName>
</protein>
<dbReference type="NCBIfam" id="TIGR01488">
    <property type="entry name" value="HAD-SF-IB"/>
    <property type="match status" value="1"/>
</dbReference>
<proteinExistence type="predicted"/>
<name>A0A2I0WPM6_9ASPA</name>
<evidence type="ECO:0000256" key="2">
    <source>
        <dbReference type="ARBA" id="ARBA00022723"/>
    </source>
</evidence>
<dbReference type="GO" id="GO:0016791">
    <property type="term" value="F:phosphatase activity"/>
    <property type="evidence" value="ECO:0007669"/>
    <property type="project" value="InterPro"/>
</dbReference>
<keyword evidence="3" id="KW-0378">Hydrolase</keyword>
<dbReference type="STRING" id="906689.A0A2I0WPM6"/>
<evidence type="ECO:0000256" key="4">
    <source>
        <dbReference type="ARBA" id="ARBA00022842"/>
    </source>
</evidence>
<dbReference type="Pfam" id="PF06888">
    <property type="entry name" value="Put_Phosphatase"/>
    <property type="match status" value="1"/>
</dbReference>